<organism evidence="2 3">
    <name type="scientific">Myriangium duriaei CBS 260.36</name>
    <dbReference type="NCBI Taxonomy" id="1168546"/>
    <lineage>
        <taxon>Eukaryota</taxon>
        <taxon>Fungi</taxon>
        <taxon>Dikarya</taxon>
        <taxon>Ascomycota</taxon>
        <taxon>Pezizomycotina</taxon>
        <taxon>Dothideomycetes</taxon>
        <taxon>Dothideomycetidae</taxon>
        <taxon>Myriangiales</taxon>
        <taxon>Myriangiaceae</taxon>
        <taxon>Myriangium</taxon>
    </lineage>
</organism>
<reference evidence="2" key="1">
    <citation type="journal article" date="2020" name="Stud. Mycol.">
        <title>101 Dothideomycetes genomes: a test case for predicting lifestyles and emergence of pathogens.</title>
        <authorList>
            <person name="Haridas S."/>
            <person name="Albert R."/>
            <person name="Binder M."/>
            <person name="Bloem J."/>
            <person name="Labutti K."/>
            <person name="Salamov A."/>
            <person name="Andreopoulos B."/>
            <person name="Baker S."/>
            <person name="Barry K."/>
            <person name="Bills G."/>
            <person name="Bluhm B."/>
            <person name="Cannon C."/>
            <person name="Castanera R."/>
            <person name="Culley D."/>
            <person name="Daum C."/>
            <person name="Ezra D."/>
            <person name="Gonzalez J."/>
            <person name="Henrissat B."/>
            <person name="Kuo A."/>
            <person name="Liang C."/>
            <person name="Lipzen A."/>
            <person name="Lutzoni F."/>
            <person name="Magnuson J."/>
            <person name="Mondo S."/>
            <person name="Nolan M."/>
            <person name="Ohm R."/>
            <person name="Pangilinan J."/>
            <person name="Park H.-J."/>
            <person name="Ramirez L."/>
            <person name="Alfaro M."/>
            <person name="Sun H."/>
            <person name="Tritt A."/>
            <person name="Yoshinaga Y."/>
            <person name="Zwiers L.-H."/>
            <person name="Turgeon B."/>
            <person name="Goodwin S."/>
            <person name="Spatafora J."/>
            <person name="Crous P."/>
            <person name="Grigoriev I."/>
        </authorList>
    </citation>
    <scope>NUCLEOTIDE SEQUENCE</scope>
    <source>
        <strain evidence="2">CBS 260.36</strain>
    </source>
</reference>
<keyword evidence="1" id="KW-0472">Membrane</keyword>
<comment type="caution">
    <text evidence="2">The sequence shown here is derived from an EMBL/GenBank/DDBJ whole genome shotgun (WGS) entry which is preliminary data.</text>
</comment>
<evidence type="ECO:0000256" key="1">
    <source>
        <dbReference type="SAM" id="Phobius"/>
    </source>
</evidence>
<protein>
    <submittedName>
        <fullName evidence="2">Uncharacterized protein</fullName>
    </submittedName>
</protein>
<dbReference type="Proteomes" id="UP000799439">
    <property type="component" value="Unassembled WGS sequence"/>
</dbReference>
<keyword evidence="1" id="KW-0812">Transmembrane</keyword>
<dbReference type="OrthoDB" id="3912677at2759"/>
<evidence type="ECO:0000313" key="2">
    <source>
        <dbReference type="EMBL" id="KAF2150562.1"/>
    </source>
</evidence>
<evidence type="ECO:0000313" key="3">
    <source>
        <dbReference type="Proteomes" id="UP000799439"/>
    </source>
</evidence>
<name>A0A9P4IV79_9PEZI</name>
<feature type="transmembrane region" description="Helical" evidence="1">
    <location>
        <begin position="157"/>
        <end position="178"/>
    </location>
</feature>
<dbReference type="PANTHER" id="PTHR37544:SF3">
    <property type="entry name" value="SPRAY"/>
    <property type="match status" value="1"/>
</dbReference>
<dbReference type="Pfam" id="PF11915">
    <property type="entry name" value="DUF3433"/>
    <property type="match status" value="1"/>
</dbReference>
<dbReference type="InterPro" id="IPR021840">
    <property type="entry name" value="DUF3433"/>
</dbReference>
<dbReference type="PANTHER" id="PTHR37544">
    <property type="entry name" value="SPRAY-RELATED"/>
    <property type="match status" value="1"/>
</dbReference>
<feature type="transmembrane region" description="Helical" evidence="1">
    <location>
        <begin position="290"/>
        <end position="309"/>
    </location>
</feature>
<dbReference type="AlphaFoldDB" id="A0A9P4IV79"/>
<dbReference type="EMBL" id="ML996089">
    <property type="protein sequence ID" value="KAF2150562.1"/>
    <property type="molecule type" value="Genomic_DNA"/>
</dbReference>
<feature type="transmembrane region" description="Helical" evidence="1">
    <location>
        <begin position="335"/>
        <end position="359"/>
    </location>
</feature>
<accession>A0A9P4IV79</accession>
<proteinExistence type="predicted"/>
<keyword evidence="3" id="KW-1185">Reference proteome</keyword>
<gene>
    <name evidence="2" type="ORF">K461DRAFT_178460</name>
</gene>
<keyword evidence="1" id="KW-1133">Transmembrane helix</keyword>
<feature type="transmembrane region" description="Helical" evidence="1">
    <location>
        <begin position="396"/>
        <end position="422"/>
    </location>
</feature>
<sequence>MPGSVYQTEQDPISGKWSVQILTPTTVACKTDYSIQKAKVTYDFSKYPPIVQVDDSVRNKRKHLLDGFDVRDIWKDVVGNNHSRVADPLELFEMFSHAGNMSLDSLTQNATALADTAAAVLSVYSAQIVNAHFTSTVSSAMTGQISTITTRLQVPRLPTIVLVCALLLAALSTICIIVERPSCTLPLRMDRINDTALILARSHDLNEQLSGKGHVHLDKIASRLERSRFILESQDGTNHLIAFRSGFTDPSTLGNGASNSAEECARKHVEKLEAGADKEVWWRPLPLHPIVFGSISLLPIAIIVALQLLQHRSDTVGIAFIENPKAFLTTLTTRIAPSVIMASITLLYSAVESNILLLLPFGRLKNGKAAPQTTIYESLSGHLQLSAFYHALRSRYWAGAIMISTTFFAGFLTIVISGLFILDDVPAIVSVGLQQVDDFIPKWTNSYNFDGGAMTLLNDMYAFNLSQPPLTFDDLAFPTLKLSSGALQNRIVRSRNPHITVELPALRADLSCSAIPTSNLESPQDFNGTIGTIPQGFISVANASIPLGPYCAANGASISMADNVPVTLNQDTNSTWLASTTDLLNDSSDLDPLGCPSLAFVLTNHSTTYINGTAHPAWDCKFLVCYQLMTRLKPT</sequence>